<name>A0A5N7MBC2_9HYPH</name>
<organism evidence="2 3">
    <name type="scientific">Microvirga tunisiensis</name>
    <dbReference type="NCBI Taxonomy" id="2108360"/>
    <lineage>
        <taxon>Bacteria</taxon>
        <taxon>Pseudomonadati</taxon>
        <taxon>Pseudomonadota</taxon>
        <taxon>Alphaproteobacteria</taxon>
        <taxon>Hyphomicrobiales</taxon>
        <taxon>Methylobacteriaceae</taxon>
        <taxon>Microvirga</taxon>
    </lineage>
</organism>
<evidence type="ECO:0000256" key="1">
    <source>
        <dbReference type="SAM" id="MobiDB-lite"/>
    </source>
</evidence>
<sequence length="110" mass="11015">MSGYNLLYESSTNEMPSGGGAPAIAVGEPNPGAPIPVEPNGGPGGDVGPLYGGNPLSHLLEDLSSWFPHGDDHGGGYPPFYAAPPASGDGPYIIPGYGEASPGHGDGLDW</sequence>
<keyword evidence="3" id="KW-1185">Reference proteome</keyword>
<feature type="region of interest" description="Disordered" evidence="1">
    <location>
        <begin position="1"/>
        <end position="53"/>
    </location>
</feature>
<comment type="caution">
    <text evidence="2">The sequence shown here is derived from an EMBL/GenBank/DDBJ whole genome shotgun (WGS) entry which is preliminary data.</text>
</comment>
<accession>A0A5N7MBC2</accession>
<dbReference type="OrthoDB" id="10002412at2"/>
<proteinExistence type="predicted"/>
<evidence type="ECO:0000313" key="3">
    <source>
        <dbReference type="Proteomes" id="UP000403266"/>
    </source>
</evidence>
<protein>
    <submittedName>
        <fullName evidence="2">Uncharacterized protein</fullName>
    </submittedName>
</protein>
<evidence type="ECO:0000313" key="2">
    <source>
        <dbReference type="EMBL" id="MPR24057.1"/>
    </source>
</evidence>
<dbReference type="EMBL" id="VOSK01000003">
    <property type="protein sequence ID" value="MPR24057.1"/>
    <property type="molecule type" value="Genomic_DNA"/>
</dbReference>
<gene>
    <name evidence="2" type="ORF">FS320_02170</name>
</gene>
<dbReference type="Proteomes" id="UP000403266">
    <property type="component" value="Unassembled WGS sequence"/>
</dbReference>
<dbReference type="RefSeq" id="WP_152708969.1">
    <property type="nucleotide sequence ID" value="NZ_VOSJ01000007.1"/>
</dbReference>
<dbReference type="AlphaFoldDB" id="A0A5N7MBC2"/>
<reference evidence="2 3" key="1">
    <citation type="journal article" date="2019" name="Syst. Appl. Microbiol.">
        <title>Microvirga tunisiensis sp. nov., a root nodule symbiotic bacterium isolated from Lupinus micranthus and L. luteus grown in Northern Tunisia.</title>
        <authorList>
            <person name="Msaddak A."/>
            <person name="Rejili M."/>
            <person name="Duran D."/>
            <person name="Mars M."/>
            <person name="Palacios J.M."/>
            <person name="Ruiz-Argueso T."/>
            <person name="Rey L."/>
            <person name="Imperial J."/>
        </authorList>
    </citation>
    <scope>NUCLEOTIDE SEQUENCE [LARGE SCALE GENOMIC DNA]</scope>
    <source>
        <strain evidence="2 3">Lmie10</strain>
    </source>
</reference>
<feature type="compositionally biased region" description="Gly residues" evidence="1">
    <location>
        <begin position="41"/>
        <end position="51"/>
    </location>
</feature>